<evidence type="ECO:0000256" key="3">
    <source>
        <dbReference type="ARBA" id="ARBA00022692"/>
    </source>
</evidence>
<evidence type="ECO:0008006" key="9">
    <source>
        <dbReference type="Google" id="ProtNLM"/>
    </source>
</evidence>
<reference evidence="7" key="1">
    <citation type="journal article" date="2020" name="Stud. Mycol.">
        <title>101 Dothideomycetes genomes: a test case for predicting lifestyles and emergence of pathogens.</title>
        <authorList>
            <person name="Haridas S."/>
            <person name="Albert R."/>
            <person name="Binder M."/>
            <person name="Bloem J."/>
            <person name="Labutti K."/>
            <person name="Salamov A."/>
            <person name="Andreopoulos B."/>
            <person name="Baker S."/>
            <person name="Barry K."/>
            <person name="Bills G."/>
            <person name="Bluhm B."/>
            <person name="Cannon C."/>
            <person name="Castanera R."/>
            <person name="Culley D."/>
            <person name="Daum C."/>
            <person name="Ezra D."/>
            <person name="Gonzalez J."/>
            <person name="Henrissat B."/>
            <person name="Kuo A."/>
            <person name="Liang C."/>
            <person name="Lipzen A."/>
            <person name="Lutzoni F."/>
            <person name="Magnuson J."/>
            <person name="Mondo S."/>
            <person name="Nolan M."/>
            <person name="Ohm R."/>
            <person name="Pangilinan J."/>
            <person name="Park H.-J."/>
            <person name="Ramirez L."/>
            <person name="Alfaro M."/>
            <person name="Sun H."/>
            <person name="Tritt A."/>
            <person name="Yoshinaga Y."/>
            <person name="Zwiers L.-H."/>
            <person name="Turgeon B."/>
            <person name="Goodwin S."/>
            <person name="Spatafora J."/>
            <person name="Crous P."/>
            <person name="Grigoriev I."/>
        </authorList>
    </citation>
    <scope>NUCLEOTIDE SEQUENCE</scope>
    <source>
        <strain evidence="7">CBS 121167</strain>
    </source>
</reference>
<dbReference type="PANTHER" id="PTHR12428:SF65">
    <property type="entry name" value="CYTOCHROME C OXIDASE ASSEMBLY PROTEIN COX18, MITOCHONDRIAL"/>
    <property type="match status" value="1"/>
</dbReference>
<feature type="transmembrane region" description="Helical" evidence="6">
    <location>
        <begin position="299"/>
        <end position="317"/>
    </location>
</feature>
<dbReference type="EMBL" id="ML995484">
    <property type="protein sequence ID" value="KAF2142559.1"/>
    <property type="molecule type" value="Genomic_DNA"/>
</dbReference>
<evidence type="ECO:0000256" key="6">
    <source>
        <dbReference type="SAM" id="Phobius"/>
    </source>
</evidence>
<sequence length="351" mass="38326">MRPPPLLLRRQLLLRPSPLSRRSFHATPARRHAGAVLDVICAPPHLLLDSLHAAGVSWAYAIPVSALVMRGLFIFPFFYLPARTAQLRLVSTVPLKRAAAAHAGATTEAELLQKGPRQAKTAAQNAMRQHSMVIDKRWRCQLWKRMLPLTSLPIFLTLAETIRRMAGSGKGFLGMLLEWIWGPETGQTETAAAAAPGTDAVVDAGTSLVQQVAQSPWLEPSLATEGALWFPNLMAADPTMALPALVSGATLFTLWHSSKRIGPASQAVPKKGRSETLRKVLMSGSLAIFPLTLKVPAAIMIYWFSSTVLAFAGNVLLDKMYPLKMPPESCKRRIKPKRVMVDVRKPEAKGA</sequence>
<dbReference type="GO" id="GO:0032977">
    <property type="term" value="F:membrane insertase activity"/>
    <property type="evidence" value="ECO:0007669"/>
    <property type="project" value="InterPro"/>
</dbReference>
<protein>
    <recommendedName>
        <fullName evidence="9">Mitochondrial export translocase Oxa2</fullName>
    </recommendedName>
</protein>
<dbReference type="GeneID" id="54297893"/>
<dbReference type="GO" id="GO:0005743">
    <property type="term" value="C:mitochondrial inner membrane"/>
    <property type="evidence" value="ECO:0007669"/>
    <property type="project" value="TreeGrafter"/>
</dbReference>
<dbReference type="InterPro" id="IPR001708">
    <property type="entry name" value="YidC/ALB3/OXA1/COX18"/>
</dbReference>
<keyword evidence="5 6" id="KW-0472">Membrane</keyword>
<organism evidence="7 8">
    <name type="scientific">Aplosporella prunicola CBS 121167</name>
    <dbReference type="NCBI Taxonomy" id="1176127"/>
    <lineage>
        <taxon>Eukaryota</taxon>
        <taxon>Fungi</taxon>
        <taxon>Dikarya</taxon>
        <taxon>Ascomycota</taxon>
        <taxon>Pezizomycotina</taxon>
        <taxon>Dothideomycetes</taxon>
        <taxon>Dothideomycetes incertae sedis</taxon>
        <taxon>Botryosphaeriales</taxon>
        <taxon>Aplosporellaceae</taxon>
        <taxon>Aplosporella</taxon>
    </lineage>
</organism>
<evidence type="ECO:0000256" key="2">
    <source>
        <dbReference type="ARBA" id="ARBA00009877"/>
    </source>
</evidence>
<comment type="subcellular location">
    <subcellularLocation>
        <location evidence="1">Membrane</location>
        <topology evidence="1">Multi-pass membrane protein</topology>
    </subcellularLocation>
</comment>
<keyword evidence="4 6" id="KW-1133">Transmembrane helix</keyword>
<dbReference type="PANTHER" id="PTHR12428">
    <property type="entry name" value="OXA1"/>
    <property type="match status" value="1"/>
</dbReference>
<evidence type="ECO:0000256" key="5">
    <source>
        <dbReference type="ARBA" id="ARBA00023136"/>
    </source>
</evidence>
<evidence type="ECO:0000313" key="8">
    <source>
        <dbReference type="Proteomes" id="UP000799438"/>
    </source>
</evidence>
<evidence type="ECO:0000313" key="7">
    <source>
        <dbReference type="EMBL" id="KAF2142559.1"/>
    </source>
</evidence>
<gene>
    <name evidence="7" type="ORF">K452DRAFT_286984</name>
</gene>
<evidence type="ECO:0000256" key="1">
    <source>
        <dbReference type="ARBA" id="ARBA00004141"/>
    </source>
</evidence>
<comment type="similarity">
    <text evidence="2">Belongs to the OXA1/ALB3/YidC family.</text>
</comment>
<evidence type="ECO:0000256" key="4">
    <source>
        <dbReference type="ARBA" id="ARBA00022989"/>
    </source>
</evidence>
<keyword evidence="8" id="KW-1185">Reference proteome</keyword>
<dbReference type="GO" id="GO:0033617">
    <property type="term" value="P:mitochondrial respiratory chain complex IV assembly"/>
    <property type="evidence" value="ECO:0007669"/>
    <property type="project" value="TreeGrafter"/>
</dbReference>
<name>A0A6A6BEH3_9PEZI</name>
<proteinExistence type="inferred from homology"/>
<dbReference type="RefSeq" id="XP_033398271.1">
    <property type="nucleotide sequence ID" value="XM_033540397.1"/>
</dbReference>
<dbReference type="AlphaFoldDB" id="A0A6A6BEH3"/>
<dbReference type="GO" id="GO:0032979">
    <property type="term" value="P:protein insertion into mitochondrial inner membrane from matrix"/>
    <property type="evidence" value="ECO:0007669"/>
    <property type="project" value="TreeGrafter"/>
</dbReference>
<dbReference type="Proteomes" id="UP000799438">
    <property type="component" value="Unassembled WGS sequence"/>
</dbReference>
<keyword evidence="3 6" id="KW-0812">Transmembrane</keyword>
<dbReference type="OrthoDB" id="2148490at2759"/>
<accession>A0A6A6BEH3</accession>